<organism evidence="1">
    <name type="scientific">Caudovirales sp. ctNZz8</name>
    <dbReference type="NCBI Taxonomy" id="2826772"/>
    <lineage>
        <taxon>Viruses</taxon>
        <taxon>Duplodnaviria</taxon>
        <taxon>Heunggongvirae</taxon>
        <taxon>Uroviricota</taxon>
        <taxon>Caudoviricetes</taxon>
    </lineage>
</organism>
<reference evidence="1" key="1">
    <citation type="journal article" date="2021" name="Proc. Natl. Acad. Sci. U.S.A.">
        <title>A Catalog of Tens of Thousands of Viruses from Human Metagenomes Reveals Hidden Associations with Chronic Diseases.</title>
        <authorList>
            <person name="Tisza M.J."/>
            <person name="Buck C.B."/>
        </authorList>
    </citation>
    <scope>NUCLEOTIDE SEQUENCE</scope>
    <source>
        <strain evidence="1">CtNZz8</strain>
    </source>
</reference>
<name>A0A8S5QZY8_9CAUD</name>
<sequence>MHIGICAHGTSFFLGGAELSGVDSDLVRHVVSPFINRKRRPERMIPLWASWCSLLAECFTHVSEIINAVDLVDVVQRVDLADLLAVDVGLPITDGVLAAAVRGGGGSDLARLIRLGNDDKNVLDIIHGQLTLHGVFVLLRHAQVDVMAARLAQADGLLCYRAEVERQRHRVDVSEDRSLDIAGNTGTGNGLRQRSQVGQRHRRKATVFVAILVDSEIDYSLIHRLISPFSALQRSRNIVGIVLQDEIDLLCGRGRRHVDMQLNDAGHQVGYGVFTFQQLHTRSQQIALTDQTVEPNVGTVKDAVDQTAVHRLVQLRPEGLNQGIANPAEHTADGDKVILDIGAGRVAAGVVAPQNMTTHEVDAGHDACGIQRVRLRQRHADLRPVRQTQAVDGQALIAGALVGDAAVAHIGRGDASDRQRGSVEHEVAQLAVGPANDMRVGVCAAVLRGDGRGIAACADVHDRLCLEHTVDAFGLDRHSSGHGGLVGEAGRADQIRHDTERSHAQLDVLQSGDDGGSVDAGRGDLLVRDVHLGRAISRTAAEQLDDHAFINIVNSVIRSLGVGCAGTAGSLHDEARIVDSVDAQLHLMIDHIDISGSDRLRHLCGIKQVAADDRLAAEHFEMSVHHFADAVFTPVVGVTQLLHRFGPARAEHGNAGASGIVGTLHGGSADHERNAAFRDIGGADRRCRLPDKYAMVGHNCTSLFLLHGSVRTVQRAALGFDLSLALGQGIARNDQVGDGRAFLDCHCDLRQRKNFLFAAAVHRPILDRADHSRADIAIAARLFLLRLFPAGAINFGITHVRNRPPFEQV</sequence>
<proteinExistence type="predicted"/>
<dbReference type="EMBL" id="BK015770">
    <property type="protein sequence ID" value="DAE24228.1"/>
    <property type="molecule type" value="Genomic_DNA"/>
</dbReference>
<evidence type="ECO:0000313" key="1">
    <source>
        <dbReference type="EMBL" id="DAE24228.1"/>
    </source>
</evidence>
<accession>A0A8S5QZY8</accession>
<protein>
    <submittedName>
        <fullName evidence="1">Uncharacterized protein</fullName>
    </submittedName>
</protein>